<feature type="domain" description="ABC transmembrane type-1" evidence="8">
    <location>
        <begin position="78"/>
        <end position="258"/>
    </location>
</feature>
<comment type="subcellular location">
    <subcellularLocation>
        <location evidence="1 7">Cell membrane</location>
        <topology evidence="1 7">Multi-pass membrane protein</topology>
    </subcellularLocation>
</comment>
<feature type="transmembrane region" description="Helical" evidence="7">
    <location>
        <begin position="82"/>
        <end position="104"/>
    </location>
</feature>
<evidence type="ECO:0000256" key="2">
    <source>
        <dbReference type="ARBA" id="ARBA00022448"/>
    </source>
</evidence>
<dbReference type="InterPro" id="IPR035906">
    <property type="entry name" value="MetI-like_sf"/>
</dbReference>
<evidence type="ECO:0000256" key="4">
    <source>
        <dbReference type="ARBA" id="ARBA00022692"/>
    </source>
</evidence>
<evidence type="ECO:0000256" key="1">
    <source>
        <dbReference type="ARBA" id="ARBA00004651"/>
    </source>
</evidence>
<reference evidence="9 10" key="1">
    <citation type="submission" date="2018-06" db="EMBL/GenBank/DDBJ databases">
        <authorList>
            <consortium name="Pathogen Informatics"/>
            <person name="Doyle S."/>
        </authorList>
    </citation>
    <scope>NUCLEOTIDE SEQUENCE [LARGE SCALE GENOMIC DNA]</scope>
    <source>
        <strain evidence="9 10">NCTC10821</strain>
    </source>
</reference>
<dbReference type="Proteomes" id="UP000254978">
    <property type="component" value="Unassembled WGS sequence"/>
</dbReference>
<sequence length="271" mass="28521">MSTTALPPGAATAAAGGLPSLEPWKMWGWIARITLVIALIATWQWYGESRGSFAIPAFTVVAEAFWEGIVSGDFLKAALGTLMTMVFGYSIAVSIAVPMGVWIGSSRFARNVFEPLVHAAYATPVSLFIPIIGIYTGLELGGRVALTALWCVFEIMVSTISGVRSTPVSLIEMGRAYGASRSKVYSSIVIPAALPLVVVGLRIGVGRAIRGAVTAELLLSAANLGQVVLFAGSVLNIPRLLAAIIFVMLLGLVLMALAGVIERRATGHLHL</sequence>
<dbReference type="SUPFAM" id="SSF161098">
    <property type="entry name" value="MetI-like"/>
    <property type="match status" value="1"/>
</dbReference>
<keyword evidence="4 7" id="KW-0812">Transmembrane</keyword>
<keyword evidence="2 7" id="KW-0813">Transport</keyword>
<dbReference type="Pfam" id="PF00528">
    <property type="entry name" value="BPD_transp_1"/>
    <property type="match status" value="1"/>
</dbReference>
<dbReference type="PROSITE" id="PS50928">
    <property type="entry name" value="ABC_TM1"/>
    <property type="match status" value="1"/>
</dbReference>
<evidence type="ECO:0000313" key="9">
    <source>
        <dbReference type="EMBL" id="STZ61831.1"/>
    </source>
</evidence>
<keyword evidence="3" id="KW-1003">Cell membrane</keyword>
<dbReference type="RefSeq" id="WP_115280668.1">
    <property type="nucleotide sequence ID" value="NZ_AP022600.1"/>
</dbReference>
<evidence type="ECO:0000256" key="7">
    <source>
        <dbReference type="RuleBase" id="RU363032"/>
    </source>
</evidence>
<evidence type="ECO:0000256" key="5">
    <source>
        <dbReference type="ARBA" id="ARBA00022989"/>
    </source>
</evidence>
<feature type="transmembrane region" description="Helical" evidence="7">
    <location>
        <begin position="26"/>
        <end position="46"/>
    </location>
</feature>
<feature type="transmembrane region" description="Helical" evidence="7">
    <location>
        <begin position="240"/>
        <end position="261"/>
    </location>
</feature>
<feature type="transmembrane region" description="Helical" evidence="7">
    <location>
        <begin position="53"/>
        <end position="70"/>
    </location>
</feature>
<organism evidence="9 10">
    <name type="scientific">Mycolicibacterium tokaiense</name>
    <dbReference type="NCBI Taxonomy" id="39695"/>
    <lineage>
        <taxon>Bacteria</taxon>
        <taxon>Bacillati</taxon>
        <taxon>Actinomycetota</taxon>
        <taxon>Actinomycetes</taxon>
        <taxon>Mycobacteriales</taxon>
        <taxon>Mycobacteriaceae</taxon>
        <taxon>Mycolicibacterium</taxon>
    </lineage>
</organism>
<dbReference type="AlphaFoldDB" id="A0A378TM44"/>
<protein>
    <submittedName>
        <fullName evidence="9">Binding-protein-dependent transport system inner membrane protein</fullName>
    </submittedName>
</protein>
<accession>A0A378TM44</accession>
<comment type="similarity">
    <text evidence="7">Belongs to the binding-protein-dependent transport system permease family.</text>
</comment>
<evidence type="ECO:0000313" key="10">
    <source>
        <dbReference type="Proteomes" id="UP000254978"/>
    </source>
</evidence>
<feature type="transmembrane region" description="Helical" evidence="7">
    <location>
        <begin position="116"/>
        <end position="138"/>
    </location>
</feature>
<dbReference type="CDD" id="cd06261">
    <property type="entry name" value="TM_PBP2"/>
    <property type="match status" value="1"/>
</dbReference>
<dbReference type="PANTHER" id="PTHR30151">
    <property type="entry name" value="ALKANE SULFONATE ABC TRANSPORTER-RELATED, MEMBRANE SUBUNIT"/>
    <property type="match status" value="1"/>
</dbReference>
<feature type="transmembrane region" description="Helical" evidence="7">
    <location>
        <begin position="217"/>
        <end position="235"/>
    </location>
</feature>
<keyword evidence="6 7" id="KW-0472">Membrane</keyword>
<dbReference type="OrthoDB" id="3260236at2"/>
<evidence type="ECO:0000259" key="8">
    <source>
        <dbReference type="PROSITE" id="PS50928"/>
    </source>
</evidence>
<dbReference type="GO" id="GO:0055085">
    <property type="term" value="P:transmembrane transport"/>
    <property type="evidence" value="ECO:0007669"/>
    <property type="project" value="InterPro"/>
</dbReference>
<dbReference type="GO" id="GO:0005886">
    <property type="term" value="C:plasma membrane"/>
    <property type="evidence" value="ECO:0007669"/>
    <property type="project" value="UniProtKB-SubCell"/>
</dbReference>
<evidence type="ECO:0000256" key="3">
    <source>
        <dbReference type="ARBA" id="ARBA00022475"/>
    </source>
</evidence>
<evidence type="ECO:0000256" key="6">
    <source>
        <dbReference type="ARBA" id="ARBA00023136"/>
    </source>
</evidence>
<dbReference type="EMBL" id="UGQT01000001">
    <property type="protein sequence ID" value="STZ61831.1"/>
    <property type="molecule type" value="Genomic_DNA"/>
</dbReference>
<keyword evidence="10" id="KW-1185">Reference proteome</keyword>
<keyword evidence="5 7" id="KW-1133">Transmembrane helix</keyword>
<name>A0A378TM44_9MYCO</name>
<gene>
    <name evidence="9" type="primary">ssuC_11</name>
    <name evidence="9" type="ORF">NCTC10821_05392</name>
</gene>
<dbReference type="Gene3D" id="1.10.3720.10">
    <property type="entry name" value="MetI-like"/>
    <property type="match status" value="1"/>
</dbReference>
<dbReference type="PANTHER" id="PTHR30151:SF0">
    <property type="entry name" value="ABC TRANSPORTER PERMEASE PROTEIN MJ0413-RELATED"/>
    <property type="match status" value="1"/>
</dbReference>
<dbReference type="InterPro" id="IPR000515">
    <property type="entry name" value="MetI-like"/>
</dbReference>
<proteinExistence type="inferred from homology"/>
<feature type="transmembrane region" description="Helical" evidence="7">
    <location>
        <begin position="184"/>
        <end position="205"/>
    </location>
</feature>